<dbReference type="PANTHER" id="PTHR32552:SF81">
    <property type="entry name" value="TONB-DEPENDENT OUTER MEMBRANE RECEPTOR"/>
    <property type="match status" value="1"/>
</dbReference>
<evidence type="ECO:0000259" key="13">
    <source>
        <dbReference type="Pfam" id="PF00593"/>
    </source>
</evidence>
<dbReference type="OrthoDB" id="7455914at2"/>
<dbReference type="Pfam" id="PF07715">
    <property type="entry name" value="Plug"/>
    <property type="match status" value="1"/>
</dbReference>
<dbReference type="eggNOG" id="COG4773">
    <property type="taxonomic scope" value="Bacteria"/>
</dbReference>
<evidence type="ECO:0000256" key="12">
    <source>
        <dbReference type="RuleBase" id="RU003357"/>
    </source>
</evidence>
<keyword evidence="6" id="KW-0408">Iron</keyword>
<evidence type="ECO:0000256" key="4">
    <source>
        <dbReference type="ARBA" id="ARBA00022496"/>
    </source>
</evidence>
<evidence type="ECO:0000256" key="7">
    <source>
        <dbReference type="ARBA" id="ARBA00023065"/>
    </source>
</evidence>
<evidence type="ECO:0000256" key="9">
    <source>
        <dbReference type="ARBA" id="ARBA00023136"/>
    </source>
</evidence>
<organism evidence="15 16">
    <name type="scientific">Sphingobium baderi LL03</name>
    <dbReference type="NCBI Taxonomy" id="1114964"/>
    <lineage>
        <taxon>Bacteria</taxon>
        <taxon>Pseudomonadati</taxon>
        <taxon>Pseudomonadota</taxon>
        <taxon>Alphaproteobacteria</taxon>
        <taxon>Sphingomonadales</taxon>
        <taxon>Sphingomonadaceae</taxon>
        <taxon>Sphingobium</taxon>
    </lineage>
</organism>
<feature type="domain" description="TonB-dependent receptor plug" evidence="14">
    <location>
        <begin position="61"/>
        <end position="172"/>
    </location>
</feature>
<dbReference type="Proteomes" id="UP000015524">
    <property type="component" value="Unassembled WGS sequence"/>
</dbReference>
<dbReference type="PROSITE" id="PS52016">
    <property type="entry name" value="TONB_DEPENDENT_REC_3"/>
    <property type="match status" value="1"/>
</dbReference>
<protein>
    <submittedName>
        <fullName evidence="15">Uncharacterized protein</fullName>
    </submittedName>
</protein>
<dbReference type="GO" id="GO:0006826">
    <property type="term" value="P:iron ion transport"/>
    <property type="evidence" value="ECO:0007669"/>
    <property type="project" value="UniProtKB-KW"/>
</dbReference>
<dbReference type="InterPro" id="IPR039426">
    <property type="entry name" value="TonB-dep_rcpt-like"/>
</dbReference>
<dbReference type="SUPFAM" id="SSF56935">
    <property type="entry name" value="Porins"/>
    <property type="match status" value="1"/>
</dbReference>
<keyword evidence="8 12" id="KW-0798">TonB box</keyword>
<dbReference type="InterPro" id="IPR036942">
    <property type="entry name" value="Beta-barrel_TonB_sf"/>
</dbReference>
<keyword evidence="16" id="KW-1185">Reference proteome</keyword>
<dbReference type="GO" id="GO:0009279">
    <property type="term" value="C:cell outer membrane"/>
    <property type="evidence" value="ECO:0007669"/>
    <property type="project" value="UniProtKB-SubCell"/>
</dbReference>
<reference evidence="15 16" key="1">
    <citation type="journal article" date="2013" name="Genome Announc.">
        <title>Draft Genome Sequence of a Hexachlorocyclohexane-Degrading Bacterium, Sphingobium baderi Strain LL03T.</title>
        <authorList>
            <person name="Kaur J."/>
            <person name="Verma H."/>
            <person name="Tripathi C."/>
            <person name="Khurana J.P."/>
            <person name="Lal R."/>
        </authorList>
    </citation>
    <scope>NUCLEOTIDE SEQUENCE [LARGE SCALE GENOMIC DNA]</scope>
    <source>
        <strain evidence="15 16">LL03</strain>
    </source>
</reference>
<dbReference type="PATRIC" id="fig|1114964.3.peg.3060"/>
<proteinExistence type="inferred from homology"/>
<evidence type="ECO:0000256" key="11">
    <source>
        <dbReference type="PROSITE-ProRule" id="PRU01360"/>
    </source>
</evidence>
<comment type="subcellular location">
    <subcellularLocation>
        <location evidence="1 11">Cell outer membrane</location>
        <topology evidence="1 11">Multi-pass membrane protein</topology>
    </subcellularLocation>
</comment>
<evidence type="ECO:0000256" key="8">
    <source>
        <dbReference type="ARBA" id="ARBA00023077"/>
    </source>
</evidence>
<comment type="similarity">
    <text evidence="11 12">Belongs to the TonB-dependent receptor family.</text>
</comment>
<dbReference type="CDD" id="cd01347">
    <property type="entry name" value="ligand_gated_channel"/>
    <property type="match status" value="1"/>
</dbReference>
<evidence type="ECO:0000259" key="14">
    <source>
        <dbReference type="Pfam" id="PF07715"/>
    </source>
</evidence>
<accession>T0GE80</accession>
<keyword evidence="7" id="KW-0406">Ion transport</keyword>
<comment type="caution">
    <text evidence="15">The sequence shown here is derived from an EMBL/GenBank/DDBJ whole genome shotgun (WGS) entry which is preliminary data.</text>
</comment>
<dbReference type="InterPro" id="IPR012910">
    <property type="entry name" value="Plug_dom"/>
</dbReference>
<dbReference type="PANTHER" id="PTHR32552">
    <property type="entry name" value="FERRICHROME IRON RECEPTOR-RELATED"/>
    <property type="match status" value="1"/>
</dbReference>
<keyword evidence="4" id="KW-0410">Iron transport</keyword>
<dbReference type="Pfam" id="PF00593">
    <property type="entry name" value="TonB_dep_Rec_b-barrel"/>
    <property type="match status" value="1"/>
</dbReference>
<keyword evidence="3 11" id="KW-1134">Transmembrane beta strand</keyword>
<keyword evidence="9 11" id="KW-0472">Membrane</keyword>
<keyword evidence="5 11" id="KW-0812">Transmembrane</keyword>
<evidence type="ECO:0000256" key="10">
    <source>
        <dbReference type="ARBA" id="ARBA00023237"/>
    </source>
</evidence>
<dbReference type="EMBL" id="ATIB01000079">
    <property type="protein sequence ID" value="EQA98991.1"/>
    <property type="molecule type" value="Genomic_DNA"/>
</dbReference>
<evidence type="ECO:0000256" key="5">
    <source>
        <dbReference type="ARBA" id="ARBA00022692"/>
    </source>
</evidence>
<dbReference type="InterPro" id="IPR000531">
    <property type="entry name" value="Beta-barrel_TonB"/>
</dbReference>
<evidence type="ECO:0000313" key="16">
    <source>
        <dbReference type="Proteomes" id="UP000015524"/>
    </source>
</evidence>
<evidence type="ECO:0000256" key="3">
    <source>
        <dbReference type="ARBA" id="ARBA00022452"/>
    </source>
</evidence>
<keyword evidence="10 11" id="KW-0998">Cell outer membrane</keyword>
<gene>
    <name evidence="15" type="ORF">L485_15660</name>
</gene>
<sequence length="755" mass="82231">MGEGAMHLVQILARTNFRTALAAGVSLLAMPLAEVRAQDAAEQHSGLEEIIVTAQKRAENIQDTPISMSVLGESALEQQGITGLRDLMGGAIPSLRIAPFSGRPSALNIAMRGISSGDATQISRDGAIALYVDGVYLARVQGLGTELFDLERIEVLRGPQGTLFGRNAVGGALNIISKRPSGEFGVDAKVGLANYDGRTAEAHVNLPEFAGIRIKLDGMVSRRDGLVDNPLRGAWDWGAYRREGFRAQALWQPTDAIELLYSFDVSRDRSSPNYMQIEGTIAGGAPIALPPIFSLEPDRVRRARIGVPLEPSVAKVSGHSLNASWELSDALTLRSITAYRKLSQTQEDNDIGHQTGYRPNGNFARSSAARVDQDQFSQELQLIGTTDHLNYVLGAYLFNEDASDWAYASFVYRWNDDGTAYTVNNPPSGGVWPDRASDNHARSRALFGQATWTPAILDERLHLTGGLRYTHDKKHGRIPLLRGAPAALTYQFTSSRLDPMATIAFDFSRDVNAYAKYSIGYRAGGANGRSATYRPFAEEEVRSWEVGLKSEFWDRRARLNIAAYSMDYRDMQIDFSNPANPSAVETLNTNATAKIKGIEVDLTLAPFQGFTLTGSYSFTDAKIPPLVNPFSGVLANLRPAFTPRNAASLSADYAVPVGDMTLKLHADFNYSGTFPTSASSPVLADSYLLTNARITLADIALGGAPKLSLSLWGKNLFNEDFQTFRFNFGGSGLTNDRVAALNDPRTYGVELSTRF</sequence>
<evidence type="ECO:0000256" key="2">
    <source>
        <dbReference type="ARBA" id="ARBA00022448"/>
    </source>
</evidence>
<dbReference type="Gene3D" id="2.40.170.20">
    <property type="entry name" value="TonB-dependent receptor, beta-barrel domain"/>
    <property type="match status" value="1"/>
</dbReference>
<dbReference type="AlphaFoldDB" id="T0GE80"/>
<evidence type="ECO:0000313" key="15">
    <source>
        <dbReference type="EMBL" id="EQA98991.1"/>
    </source>
</evidence>
<evidence type="ECO:0000256" key="1">
    <source>
        <dbReference type="ARBA" id="ARBA00004571"/>
    </source>
</evidence>
<keyword evidence="2 11" id="KW-0813">Transport</keyword>
<feature type="domain" description="TonB-dependent receptor-like beta-barrel" evidence="13">
    <location>
        <begin position="318"/>
        <end position="716"/>
    </location>
</feature>
<evidence type="ECO:0000256" key="6">
    <source>
        <dbReference type="ARBA" id="ARBA00023004"/>
    </source>
</evidence>
<name>T0GE80_9SPHN</name>